<feature type="domain" description="Transposase IS4 N-terminal" evidence="3">
    <location>
        <begin position="16"/>
        <end position="106"/>
    </location>
</feature>
<dbReference type="RefSeq" id="WP_107684990.1">
    <property type="nucleotide sequence ID" value="NZ_PZKL01000049.1"/>
</dbReference>
<organism evidence="4 5">
    <name type="scientific">Aeromonas veronii</name>
    <dbReference type="NCBI Taxonomy" id="654"/>
    <lineage>
        <taxon>Bacteria</taxon>
        <taxon>Pseudomonadati</taxon>
        <taxon>Pseudomonadota</taxon>
        <taxon>Gammaproteobacteria</taxon>
        <taxon>Aeromonadales</taxon>
        <taxon>Aeromonadaceae</taxon>
        <taxon>Aeromonas</taxon>
    </lineage>
</organism>
<protein>
    <submittedName>
        <fullName evidence="4">IS4 family transposase</fullName>
    </submittedName>
</protein>
<dbReference type="InterPro" id="IPR024473">
    <property type="entry name" value="Transposases_IS4_N"/>
</dbReference>
<evidence type="ECO:0000256" key="1">
    <source>
        <dbReference type="SAM" id="MobiDB-lite"/>
    </source>
</evidence>
<evidence type="ECO:0000259" key="3">
    <source>
        <dbReference type="Pfam" id="PF13006"/>
    </source>
</evidence>
<dbReference type="GO" id="GO:0003677">
    <property type="term" value="F:DNA binding"/>
    <property type="evidence" value="ECO:0007669"/>
    <property type="project" value="InterPro"/>
</dbReference>
<gene>
    <name evidence="4" type="ORF">DAA48_23655</name>
</gene>
<dbReference type="GO" id="GO:0004803">
    <property type="term" value="F:transposase activity"/>
    <property type="evidence" value="ECO:0007669"/>
    <property type="project" value="InterPro"/>
</dbReference>
<dbReference type="GO" id="GO:0006313">
    <property type="term" value="P:DNA transposition"/>
    <property type="evidence" value="ECO:0007669"/>
    <property type="project" value="InterPro"/>
</dbReference>
<comment type="caution">
    <text evidence="4">The sequence shown here is derived from an EMBL/GenBank/DDBJ whole genome shotgun (WGS) entry which is preliminary data.</text>
</comment>
<dbReference type="InterPro" id="IPR012337">
    <property type="entry name" value="RNaseH-like_sf"/>
</dbReference>
<feature type="domain" description="Transposase IS4-like" evidence="2">
    <location>
        <begin position="124"/>
        <end position="350"/>
    </location>
</feature>
<dbReference type="Proteomes" id="UP000241986">
    <property type="component" value="Unassembled WGS sequence"/>
</dbReference>
<proteinExistence type="predicted"/>
<sequence length="442" mass="50435">MRIDQALDFLHASNAAQFESLSDLIPPELIMTLLGEEGVATLRRRRMPMERLVWAIIGMAIFRHVPMTQLVNQLDILLPGERPFVAPSAFLQARQKLGHKSIERLFHETASLWHQQANHPGWAGLQLLAVDGVMWRTPDTPDNAAAFAKPGTQHGETAYPQVRMLCQMELTSHLLVQAVMESCAINEMALAEQLIARTPDHSLTLFDKGFYSLGLLHAWQTTGSERHWLLPLKKGTQYEVVRKLGRQDVLVRLKTSPQARKKWQQLPETLEARLLTRTINGKERQVLTSMVDPMRFVGADIVDLYGHRWEIELGYREMKHSLQQHRLTLRSKKSMGIRQELWGVLLAYNLLRSQMVKMAASLKGYTASQLSFHMASVYLIHELSCMPYLSPGTIPKRVADLEKQAGQFVLPERRDRSYPRCVKPRPQRYSVKKANKNNASQA</sequence>
<feature type="compositionally biased region" description="Basic residues" evidence="1">
    <location>
        <begin position="422"/>
        <end position="435"/>
    </location>
</feature>
<feature type="region of interest" description="Disordered" evidence="1">
    <location>
        <begin position="416"/>
        <end position="442"/>
    </location>
</feature>
<evidence type="ECO:0000259" key="2">
    <source>
        <dbReference type="Pfam" id="PF01609"/>
    </source>
</evidence>
<dbReference type="Pfam" id="PF01609">
    <property type="entry name" value="DDE_Tnp_1"/>
    <property type="match status" value="1"/>
</dbReference>
<dbReference type="Pfam" id="PF13006">
    <property type="entry name" value="Nterm_IS4"/>
    <property type="match status" value="1"/>
</dbReference>
<dbReference type="SUPFAM" id="SSF53098">
    <property type="entry name" value="Ribonuclease H-like"/>
    <property type="match status" value="1"/>
</dbReference>
<reference evidence="4 5" key="1">
    <citation type="submission" date="2018-03" db="EMBL/GenBank/DDBJ databases">
        <title>Aeromonas veronii whole genome sequencing and analysis.</title>
        <authorList>
            <person name="Xie H."/>
            <person name="Liu T."/>
            <person name="Wang K."/>
        </authorList>
    </citation>
    <scope>NUCLEOTIDE SEQUENCE [LARGE SCALE GENOMIC DNA]</scope>
    <source>
        <strain evidence="4 5">XH.VA.1</strain>
    </source>
</reference>
<evidence type="ECO:0000313" key="5">
    <source>
        <dbReference type="Proteomes" id="UP000241986"/>
    </source>
</evidence>
<accession>A0A2T4MVM6</accession>
<dbReference type="InterPro" id="IPR002559">
    <property type="entry name" value="Transposase_11"/>
</dbReference>
<name>A0A2T4MVM6_AERVE</name>
<dbReference type="AlphaFoldDB" id="A0A2T4MVM6"/>
<dbReference type="PANTHER" id="PTHR37529:SF1">
    <property type="entry name" value="TRANSPOSASE INSG FOR INSERTION SEQUENCE ELEMENT IS4-RELATED"/>
    <property type="match status" value="1"/>
</dbReference>
<evidence type="ECO:0000313" key="4">
    <source>
        <dbReference type="EMBL" id="PTH78651.1"/>
    </source>
</evidence>
<dbReference type="NCBIfam" id="NF033592">
    <property type="entry name" value="transpos_IS4_1"/>
    <property type="match status" value="1"/>
</dbReference>
<dbReference type="EMBL" id="PZKL01000049">
    <property type="protein sequence ID" value="PTH78651.1"/>
    <property type="molecule type" value="Genomic_DNA"/>
</dbReference>
<dbReference type="PANTHER" id="PTHR37529">
    <property type="entry name" value="TRANSPOSASE INSG FOR INSERTION SEQUENCE ELEMENT IS4-RELATED"/>
    <property type="match status" value="1"/>
</dbReference>
<dbReference type="InterPro" id="IPR047952">
    <property type="entry name" value="Transpos_IS4"/>
</dbReference>